<name>A0A1G7ENJ4_9BACL</name>
<evidence type="ECO:0000313" key="4">
    <source>
        <dbReference type="Proteomes" id="UP000272481"/>
    </source>
</evidence>
<reference evidence="1 4" key="2">
    <citation type="submission" date="2018-12" db="EMBL/GenBank/DDBJ databases">
        <title>Comparitive functional genomics of dry heat resistant strains isolated from the viking spacecraft.</title>
        <authorList>
            <person name="Seuylemezian A."/>
            <person name="Vaishampayan P."/>
        </authorList>
    </citation>
    <scope>NUCLEOTIDE SEQUENCE [LARGE SCALE GENOMIC DNA]</scope>
    <source>
        <strain evidence="1 4">M6-11</strain>
    </source>
</reference>
<dbReference type="EMBL" id="RWGW01000019">
    <property type="protein sequence ID" value="RSK25312.1"/>
    <property type="molecule type" value="Genomic_DNA"/>
</dbReference>
<evidence type="ECO:0000313" key="1">
    <source>
        <dbReference type="EMBL" id="RSK25312.1"/>
    </source>
</evidence>
<dbReference type="RefSeq" id="WP_125904192.1">
    <property type="nucleotide sequence ID" value="NZ_FNAR01000014.1"/>
</dbReference>
<protein>
    <submittedName>
        <fullName evidence="2">Uncharacterized protein</fullName>
    </submittedName>
</protein>
<dbReference type="Proteomes" id="UP000198823">
    <property type="component" value="Unassembled WGS sequence"/>
</dbReference>
<keyword evidence="4" id="KW-1185">Reference proteome</keyword>
<dbReference type="STRING" id="426756.SAMN04488126_11447"/>
<organism evidence="2 3">
    <name type="scientific">Bhargavaea beijingensis</name>
    <dbReference type="NCBI Taxonomy" id="426756"/>
    <lineage>
        <taxon>Bacteria</taxon>
        <taxon>Bacillati</taxon>
        <taxon>Bacillota</taxon>
        <taxon>Bacilli</taxon>
        <taxon>Bacillales</taxon>
        <taxon>Caryophanaceae</taxon>
        <taxon>Bhargavaea</taxon>
    </lineage>
</organism>
<sequence>MAVLFFSAFGTESAGPPEQDLPELTVMLGEEEYTAARGSYCWSGNGAAACADASGNPFDYESFSGVLSAQTGADAELVFSQKPQSVRISVLDEGNPDSRNSPEKVRIPDEPGRYGYTVFAEWPEGDISYFFIVKTE</sequence>
<reference evidence="2 3" key="1">
    <citation type="submission" date="2016-10" db="EMBL/GenBank/DDBJ databases">
        <authorList>
            <person name="de Groot N.N."/>
        </authorList>
    </citation>
    <scope>NUCLEOTIDE SEQUENCE [LARGE SCALE GENOMIC DNA]</scope>
    <source>
        <strain evidence="2 3">CGMCC 1.6762</strain>
    </source>
</reference>
<gene>
    <name evidence="1" type="ORF">EJA12_11500</name>
    <name evidence="2" type="ORF">SAMN04488126_11447</name>
</gene>
<proteinExistence type="predicted"/>
<dbReference type="EMBL" id="FNAR01000014">
    <property type="protein sequence ID" value="SDE65278.1"/>
    <property type="molecule type" value="Genomic_DNA"/>
</dbReference>
<dbReference type="AlphaFoldDB" id="A0A1G7ENJ4"/>
<accession>A0A1G7ENJ4</accession>
<dbReference type="Proteomes" id="UP000272481">
    <property type="component" value="Unassembled WGS sequence"/>
</dbReference>
<dbReference type="OrthoDB" id="1797983at2"/>
<evidence type="ECO:0000313" key="3">
    <source>
        <dbReference type="Proteomes" id="UP000198823"/>
    </source>
</evidence>
<evidence type="ECO:0000313" key="2">
    <source>
        <dbReference type="EMBL" id="SDE65278.1"/>
    </source>
</evidence>